<dbReference type="Gene3D" id="3.40.50.300">
    <property type="entry name" value="P-loop containing nucleotide triphosphate hydrolases"/>
    <property type="match status" value="1"/>
</dbReference>
<keyword evidence="11 14" id="KW-0482">Metalloprotease</keyword>
<evidence type="ECO:0000256" key="9">
    <source>
        <dbReference type="ARBA" id="ARBA00022840"/>
    </source>
</evidence>
<dbReference type="GO" id="GO:0008270">
    <property type="term" value="F:zinc ion binding"/>
    <property type="evidence" value="ECO:0007669"/>
    <property type="project" value="UniProtKB-UniRule"/>
</dbReference>
<evidence type="ECO:0000256" key="10">
    <source>
        <dbReference type="ARBA" id="ARBA00022989"/>
    </source>
</evidence>
<keyword evidence="8 14" id="KW-0862">Zinc</keyword>
<dbReference type="HAMAP" id="MF_01458">
    <property type="entry name" value="FtsH"/>
    <property type="match status" value="1"/>
</dbReference>
<gene>
    <name evidence="14 17" type="primary">ftsH</name>
    <name evidence="17" type="ORF">TR69_WS6001000773</name>
</gene>
<comment type="caution">
    <text evidence="17">The sequence shown here is derived from an EMBL/GenBank/DDBJ whole genome shotgun (WGS) entry which is preliminary data.</text>
</comment>
<feature type="binding site" evidence="14">
    <location>
        <position position="593"/>
    </location>
    <ligand>
        <name>Zn(2+)</name>
        <dbReference type="ChEBI" id="CHEBI:29105"/>
        <note>catalytic</note>
    </ligand>
</feature>
<evidence type="ECO:0000313" key="17">
    <source>
        <dbReference type="EMBL" id="KXK26755.1"/>
    </source>
</evidence>
<evidence type="ECO:0000256" key="14">
    <source>
        <dbReference type="HAMAP-Rule" id="MF_01458"/>
    </source>
</evidence>
<feature type="binding site" evidence="14">
    <location>
        <position position="589"/>
    </location>
    <ligand>
        <name>Zn(2+)</name>
        <dbReference type="ChEBI" id="CHEBI:29105"/>
        <note>catalytic</note>
    </ligand>
</feature>
<feature type="binding site" evidence="14">
    <location>
        <position position="665"/>
    </location>
    <ligand>
        <name>Zn(2+)</name>
        <dbReference type="ChEBI" id="CHEBI:29105"/>
        <note>catalytic</note>
    </ligand>
</feature>
<dbReference type="Gene3D" id="1.20.58.760">
    <property type="entry name" value="Peptidase M41"/>
    <property type="match status" value="1"/>
</dbReference>
<keyword evidence="14" id="KW-1003">Cell membrane</keyword>
<comment type="similarity">
    <text evidence="2 14">In the C-terminal section; belongs to the peptidase M41 family.</text>
</comment>
<dbReference type="InterPro" id="IPR041569">
    <property type="entry name" value="AAA_lid_3"/>
</dbReference>
<keyword evidence="5 14" id="KW-0479">Metal-binding</keyword>
<evidence type="ECO:0000256" key="11">
    <source>
        <dbReference type="ARBA" id="ARBA00023049"/>
    </source>
</evidence>
<dbReference type="GO" id="GO:0016887">
    <property type="term" value="F:ATP hydrolysis activity"/>
    <property type="evidence" value="ECO:0007669"/>
    <property type="project" value="UniProtKB-UniRule"/>
</dbReference>
<keyword evidence="4 14" id="KW-0812">Transmembrane</keyword>
<dbReference type="STRING" id="1617426.TR69_WS6001000773"/>
<dbReference type="InterPro" id="IPR037219">
    <property type="entry name" value="Peptidase_M41-like"/>
</dbReference>
<dbReference type="InterPro" id="IPR027417">
    <property type="entry name" value="P-loop_NTPase"/>
</dbReference>
<protein>
    <recommendedName>
        <fullName evidence="14">ATP-dependent zinc metalloprotease FtsH</fullName>
        <ecNumber evidence="14">3.4.24.-</ecNumber>
    </recommendedName>
</protein>
<dbReference type="GO" id="GO:0006508">
    <property type="term" value="P:proteolysis"/>
    <property type="evidence" value="ECO:0007669"/>
    <property type="project" value="UniProtKB-KW"/>
</dbReference>
<dbReference type="GO" id="GO:0004222">
    <property type="term" value="F:metalloendopeptidase activity"/>
    <property type="evidence" value="ECO:0007669"/>
    <property type="project" value="InterPro"/>
</dbReference>
<dbReference type="AlphaFoldDB" id="A0A136LYN4"/>
<dbReference type="GO" id="GO:0005886">
    <property type="term" value="C:plasma membrane"/>
    <property type="evidence" value="ECO:0007669"/>
    <property type="project" value="UniProtKB-SubCell"/>
</dbReference>
<dbReference type="Pfam" id="PF00004">
    <property type="entry name" value="AAA"/>
    <property type="match status" value="1"/>
</dbReference>
<evidence type="ECO:0000313" key="18">
    <source>
        <dbReference type="Proteomes" id="UP000070457"/>
    </source>
</evidence>
<keyword evidence="3 14" id="KW-0645">Protease</keyword>
<dbReference type="FunFam" id="3.40.50.300:FF:000001">
    <property type="entry name" value="ATP-dependent zinc metalloprotease FtsH"/>
    <property type="match status" value="1"/>
</dbReference>
<dbReference type="Gene3D" id="1.10.8.60">
    <property type="match status" value="1"/>
</dbReference>
<evidence type="ECO:0000256" key="1">
    <source>
        <dbReference type="ARBA" id="ARBA00004370"/>
    </source>
</evidence>
<dbReference type="FunFam" id="1.20.58.760:FF:000001">
    <property type="entry name" value="ATP-dependent zinc metalloprotease FtsH"/>
    <property type="match status" value="1"/>
</dbReference>
<evidence type="ECO:0000256" key="12">
    <source>
        <dbReference type="ARBA" id="ARBA00023136"/>
    </source>
</evidence>
<comment type="subunit">
    <text evidence="14">Homohexamer.</text>
</comment>
<dbReference type="EMBL" id="JYNZ01000003">
    <property type="protein sequence ID" value="KXK26755.1"/>
    <property type="molecule type" value="Genomic_DNA"/>
</dbReference>
<dbReference type="EC" id="3.4.24.-" evidence="14"/>
<organism evidence="17 18">
    <name type="scientific">candidate division WS6 bacterium OLB20</name>
    <dbReference type="NCBI Taxonomy" id="1617426"/>
    <lineage>
        <taxon>Bacteria</taxon>
        <taxon>Candidatus Dojkabacteria</taxon>
    </lineage>
</organism>
<comment type="subcellular location">
    <subcellularLocation>
        <location evidence="14">Cell membrane</location>
        <topology evidence="14">Multi-pass membrane protein</topology>
        <orientation evidence="14">Cytoplasmic side</orientation>
    </subcellularLocation>
    <subcellularLocation>
        <location evidence="1">Membrane</location>
    </subcellularLocation>
</comment>
<keyword evidence="6 14" id="KW-0547">Nucleotide-binding</keyword>
<keyword evidence="12 14" id="KW-0472">Membrane</keyword>
<dbReference type="CDD" id="cd19501">
    <property type="entry name" value="RecA-like_FtsH"/>
    <property type="match status" value="1"/>
</dbReference>
<dbReference type="Pfam" id="PF17862">
    <property type="entry name" value="AAA_lid_3"/>
    <property type="match status" value="1"/>
</dbReference>
<proteinExistence type="inferred from homology"/>
<dbReference type="GO" id="GO:0004176">
    <property type="term" value="F:ATP-dependent peptidase activity"/>
    <property type="evidence" value="ECO:0007669"/>
    <property type="project" value="InterPro"/>
</dbReference>
<evidence type="ECO:0000256" key="5">
    <source>
        <dbReference type="ARBA" id="ARBA00022723"/>
    </source>
</evidence>
<dbReference type="GO" id="GO:0005524">
    <property type="term" value="F:ATP binding"/>
    <property type="evidence" value="ECO:0007669"/>
    <property type="project" value="UniProtKB-UniRule"/>
</dbReference>
<evidence type="ECO:0000256" key="13">
    <source>
        <dbReference type="ARBA" id="ARBA00061570"/>
    </source>
</evidence>
<dbReference type="PATRIC" id="fig|1617426.3.peg.763"/>
<evidence type="ECO:0000256" key="7">
    <source>
        <dbReference type="ARBA" id="ARBA00022801"/>
    </source>
</evidence>
<dbReference type="GO" id="GO:0030163">
    <property type="term" value="P:protein catabolic process"/>
    <property type="evidence" value="ECO:0007669"/>
    <property type="project" value="UniProtKB-UniRule"/>
</dbReference>
<feature type="domain" description="AAA+ ATPase" evidence="16">
    <location>
        <begin position="362"/>
        <end position="499"/>
    </location>
</feature>
<name>A0A136LYN4_9BACT</name>
<evidence type="ECO:0000259" key="16">
    <source>
        <dbReference type="SMART" id="SM00382"/>
    </source>
</evidence>
<dbReference type="SMART" id="SM00382">
    <property type="entry name" value="AAA"/>
    <property type="match status" value="1"/>
</dbReference>
<dbReference type="InterPro" id="IPR003960">
    <property type="entry name" value="ATPase_AAA_CS"/>
</dbReference>
<dbReference type="Pfam" id="PF01434">
    <property type="entry name" value="Peptidase_M41"/>
    <property type="match status" value="1"/>
</dbReference>
<comment type="similarity">
    <text evidence="15">Belongs to the AAA ATPase family.</text>
</comment>
<dbReference type="SUPFAM" id="SSF140990">
    <property type="entry name" value="FtsH protease domain-like"/>
    <property type="match status" value="1"/>
</dbReference>
<keyword evidence="7 14" id="KW-0378">Hydrolase</keyword>
<evidence type="ECO:0000256" key="15">
    <source>
        <dbReference type="RuleBase" id="RU003651"/>
    </source>
</evidence>
<dbReference type="PANTHER" id="PTHR23076">
    <property type="entry name" value="METALLOPROTEASE M41 FTSH"/>
    <property type="match status" value="1"/>
</dbReference>
<dbReference type="Proteomes" id="UP000070457">
    <property type="component" value="Unassembled WGS sequence"/>
</dbReference>
<evidence type="ECO:0000256" key="3">
    <source>
        <dbReference type="ARBA" id="ARBA00022670"/>
    </source>
</evidence>
<feature type="transmembrane region" description="Helical" evidence="14">
    <location>
        <begin position="21"/>
        <end position="43"/>
    </location>
</feature>
<dbReference type="InterPro" id="IPR003959">
    <property type="entry name" value="ATPase_AAA_core"/>
</dbReference>
<accession>A0A136LYN4</accession>
<evidence type="ECO:0000256" key="4">
    <source>
        <dbReference type="ARBA" id="ARBA00022692"/>
    </source>
</evidence>
<dbReference type="InterPro" id="IPR003593">
    <property type="entry name" value="AAA+_ATPase"/>
</dbReference>
<feature type="active site" evidence="14">
    <location>
        <position position="590"/>
    </location>
</feature>
<comment type="function">
    <text evidence="14">Acts as a processive, ATP-dependent zinc metallopeptidase for both cytoplasmic and membrane proteins. Plays a role in the quality control of integral membrane proteins.</text>
</comment>
<keyword evidence="10 14" id="KW-1133">Transmembrane helix</keyword>
<dbReference type="NCBIfam" id="TIGR01241">
    <property type="entry name" value="FtsH_fam"/>
    <property type="match status" value="1"/>
</dbReference>
<dbReference type="PROSITE" id="PS00674">
    <property type="entry name" value="AAA"/>
    <property type="match status" value="1"/>
</dbReference>
<comment type="caution">
    <text evidence="14">Lacks conserved residue(s) required for the propagation of feature annotation.</text>
</comment>
<comment type="cofactor">
    <cofactor evidence="14">
        <name>Zn(2+)</name>
        <dbReference type="ChEBI" id="CHEBI:29105"/>
    </cofactor>
    <text evidence="14">Binds 1 zinc ion per subunit.</text>
</comment>
<dbReference type="PANTHER" id="PTHR23076:SF97">
    <property type="entry name" value="ATP-DEPENDENT ZINC METALLOPROTEASE YME1L1"/>
    <property type="match status" value="1"/>
</dbReference>
<evidence type="ECO:0000256" key="6">
    <source>
        <dbReference type="ARBA" id="ARBA00022741"/>
    </source>
</evidence>
<evidence type="ECO:0000256" key="8">
    <source>
        <dbReference type="ARBA" id="ARBA00022833"/>
    </source>
</evidence>
<dbReference type="InterPro" id="IPR005936">
    <property type="entry name" value="FtsH"/>
</dbReference>
<evidence type="ECO:0000256" key="2">
    <source>
        <dbReference type="ARBA" id="ARBA00010044"/>
    </source>
</evidence>
<feature type="binding site" evidence="14">
    <location>
        <begin position="370"/>
        <end position="377"/>
    </location>
    <ligand>
        <name>ATP</name>
        <dbReference type="ChEBI" id="CHEBI:30616"/>
    </ligand>
</feature>
<dbReference type="FunFam" id="1.10.8.60:FF:000001">
    <property type="entry name" value="ATP-dependent zinc metalloprotease FtsH"/>
    <property type="match status" value="1"/>
</dbReference>
<comment type="similarity">
    <text evidence="13 14">In the central section; belongs to the AAA ATPase family.</text>
</comment>
<dbReference type="SUPFAM" id="SSF52540">
    <property type="entry name" value="P-loop containing nucleoside triphosphate hydrolases"/>
    <property type="match status" value="1"/>
</dbReference>
<sequence length="774" mass="86282">MADNSKIKRMPRVKRPSGIGFNFNTLFAVSIILLLVSVVFNMLNAPFQAVEVSVSEFVQSIKNNEYATVQIRDDGRAIARTKPLIGTELGESGIELEEADRVVRQENDGFETVSIDQLYESVRPLGIREIFSSITAPDKIHRVAAVYVGSEQIFARATDPAKKDLLVADAGEAEFEAFLNREGISAVELPVRVYYLRDSAGYRTPEEFAALSDADTFRNAWVFEDFAIAELKPEFVQEQFMNWQVINGLSLPEFLQAEGISFESETVTFSSAVIPRVPWGDLILLGMLFGLGVLVFFMFRGVQGSGNSLMKFGQSKARMIFGKRPDITFKDVAGVDEAKEELREVVLFLREPKRFLKLGARIPKGLLMVGPPGTGKTLLARAIAGEAGVPFFHTSGSEFEEMLVGAGASRVRDLFEKAKRAAPSIIFIDEIDAVARKRGTTVQSSTTEQTLNQILVEMDGFEKNTNVIVIAATNRPDVLDPAILRPGRFDRRVVLDVPDIEGRKQIIEIHAKNKPIDPKVDLEQIAKRTVGFSGADIENMLNEAAIIVAKDNRDLITFEDLEEAANKVQVGPAKKRKRDGDELKKTAYHEAGHALVMKLSPEHDPVHRVTIVSRGMALGYTMPLPEKDEVSMSRTKMLSKITALVAGYATEKMIYNDVTSGASNDIEKATSIARRMVKSFGMSDELGLVKYGQENELQYLGYGYGEQRDYSEESARLIDEEVRRIIDDCYKQAKQIIQENRPILDRIVDTLMEKEVIDSEEFNSFFKDAPEAKE</sequence>
<reference evidence="17 18" key="1">
    <citation type="submission" date="2015-02" db="EMBL/GenBank/DDBJ databases">
        <title>Improved understanding of the partial-nitritation anammox process through 23 genomes representing the majority of the microbial community.</title>
        <authorList>
            <person name="Speth D.R."/>
            <person name="In T Zandt M."/>
            <person name="Guerrero Cruz S."/>
            <person name="Jetten M.S."/>
            <person name="Dutilh B.E."/>
        </authorList>
    </citation>
    <scope>NUCLEOTIDE SEQUENCE [LARGE SCALE GENOMIC DNA]</scope>
    <source>
        <strain evidence="17">OLB20</strain>
    </source>
</reference>
<dbReference type="InterPro" id="IPR000642">
    <property type="entry name" value="Peptidase_M41"/>
</dbReference>
<keyword evidence="9 14" id="KW-0067">ATP-binding</keyword>